<dbReference type="InterPro" id="IPR036052">
    <property type="entry name" value="TrpB-like_PALP_sf"/>
</dbReference>
<evidence type="ECO:0000256" key="5">
    <source>
        <dbReference type="ARBA" id="ARBA00022605"/>
    </source>
</evidence>
<keyword evidence="5 12" id="KW-0028">Amino-acid biosynthesis</keyword>
<comment type="similarity">
    <text evidence="4 12">Belongs to the serine/threonine dehydratase family.</text>
</comment>
<reference evidence="14 15" key="1">
    <citation type="submission" date="2018-06" db="EMBL/GenBank/DDBJ databases">
        <authorList>
            <consortium name="Pathogen Informatics"/>
            <person name="Doyle S."/>
        </authorList>
    </citation>
    <scope>NUCLEOTIDE SEQUENCE [LARGE SCALE GENOMIC DNA]</scope>
    <source>
        <strain evidence="14 15">NCTC13093</strain>
    </source>
</reference>
<evidence type="ECO:0000256" key="4">
    <source>
        <dbReference type="ARBA" id="ARBA00010869"/>
    </source>
</evidence>
<evidence type="ECO:0000256" key="3">
    <source>
        <dbReference type="ARBA" id="ARBA00004810"/>
    </source>
</evidence>
<comment type="cofactor">
    <cofactor evidence="2 12">
        <name>pyridoxal 5'-phosphate</name>
        <dbReference type="ChEBI" id="CHEBI:597326"/>
    </cofactor>
</comment>
<dbReference type="PROSITE" id="PS00165">
    <property type="entry name" value="DEHYDRATASE_SER_THR"/>
    <property type="match status" value="1"/>
</dbReference>
<dbReference type="Proteomes" id="UP000250086">
    <property type="component" value="Unassembled WGS sequence"/>
</dbReference>
<evidence type="ECO:0000256" key="2">
    <source>
        <dbReference type="ARBA" id="ARBA00001933"/>
    </source>
</evidence>
<dbReference type="RefSeq" id="WP_258400058.1">
    <property type="nucleotide sequence ID" value="NZ_UAPV01000001.1"/>
</dbReference>
<keyword evidence="8 12" id="KW-0663">Pyridoxal phosphate</keyword>
<dbReference type="CDD" id="cd01562">
    <property type="entry name" value="Thr-dehyd"/>
    <property type="match status" value="1"/>
</dbReference>
<dbReference type="InterPro" id="IPR001926">
    <property type="entry name" value="TrpB-like_PALP"/>
</dbReference>
<dbReference type="GO" id="GO:0006565">
    <property type="term" value="P:L-serine catabolic process"/>
    <property type="evidence" value="ECO:0007669"/>
    <property type="project" value="TreeGrafter"/>
</dbReference>
<sequence>MENSQQDAMQKLTGQEYLRKILLARIYKVARFTPLHKLDKLSERLGVSVMLKREDFQGVHSFKIRGAYNKISNLETEKLEMGVIAASAGNHAQGVALSAKELGIKATIVMPVTTPDLKVDAVKRLGANIVLYGETFNEAYDHAQELAKTEGLTMIPPYDDPDVIAGQGTIAHEILGQCNDINTIFVQVGGGGLAAGIAVYIKNLIPKIRVVGVEAEGSACMKAALENGRTCDIGFVSHFADGVAVSRAGEETFRLCKMYLDEIITCSNDEICAAMKDIFDDTRAIAEPSGALSLAGLKKYAREHDLKGQDGSFIAIMSGANVKFHTLRMVAERCDVGEMTEGILSVEIPEKKGAFLNFCKTIGQRHVTEFSYRLSHKERARILASIELTNGKSELNKISSDLRQGGFLVTDLTDDAITKDHVRYMVGGHPTFPNEERLFLFEFPNSKNALIQFLEKLGDNFSISLFHFRISGLEFCSVLCAFDVTDSEDSKLMEFIKKVNYPVTEISSNTAYQQFLR</sequence>
<dbReference type="GO" id="GO:0009097">
    <property type="term" value="P:isoleucine biosynthetic process"/>
    <property type="evidence" value="ECO:0007669"/>
    <property type="project" value="UniProtKB-UniRule"/>
</dbReference>
<comment type="catalytic activity">
    <reaction evidence="1 12">
        <text>L-threonine = 2-oxobutanoate + NH4(+)</text>
        <dbReference type="Rhea" id="RHEA:22108"/>
        <dbReference type="ChEBI" id="CHEBI:16763"/>
        <dbReference type="ChEBI" id="CHEBI:28938"/>
        <dbReference type="ChEBI" id="CHEBI:57926"/>
        <dbReference type="EC" id="4.3.1.19"/>
    </reaction>
</comment>
<dbReference type="AlphaFoldDB" id="A0A2X0V412"/>
<gene>
    <name evidence="12 14" type="primary">ilvA</name>
    <name evidence="14" type="ORF">NCTC13093_00620</name>
</gene>
<dbReference type="GO" id="GO:0030170">
    <property type="term" value="F:pyridoxal phosphate binding"/>
    <property type="evidence" value="ECO:0007669"/>
    <property type="project" value="InterPro"/>
</dbReference>
<dbReference type="SUPFAM" id="SSF53686">
    <property type="entry name" value="Tryptophan synthase beta subunit-like PLP-dependent enzymes"/>
    <property type="match status" value="1"/>
</dbReference>
<evidence type="ECO:0000256" key="12">
    <source>
        <dbReference type="RuleBase" id="RU362012"/>
    </source>
</evidence>
<dbReference type="GO" id="GO:0004794">
    <property type="term" value="F:threonine deaminase activity"/>
    <property type="evidence" value="ECO:0007669"/>
    <property type="project" value="UniProtKB-UniRule"/>
</dbReference>
<dbReference type="InterPro" id="IPR001721">
    <property type="entry name" value="TD_ACT-like"/>
</dbReference>
<dbReference type="SUPFAM" id="SSF55021">
    <property type="entry name" value="ACT-like"/>
    <property type="match status" value="2"/>
</dbReference>
<evidence type="ECO:0000256" key="8">
    <source>
        <dbReference type="ARBA" id="ARBA00022898"/>
    </source>
</evidence>
<keyword evidence="6 12" id="KW-0412">Isoleucine biosynthesis</keyword>
<keyword evidence="10 12" id="KW-0100">Branched-chain amino acid biosynthesis</keyword>
<dbReference type="InterPro" id="IPR000634">
    <property type="entry name" value="Ser/Thr_deHydtase_PyrdxlP-BS"/>
</dbReference>
<dbReference type="EC" id="4.3.1.19" evidence="12"/>
<dbReference type="InterPro" id="IPR050147">
    <property type="entry name" value="Ser/Thr_Dehydratase"/>
</dbReference>
<dbReference type="Gene3D" id="3.40.50.1100">
    <property type="match status" value="2"/>
</dbReference>
<dbReference type="PANTHER" id="PTHR48078">
    <property type="entry name" value="THREONINE DEHYDRATASE, MITOCHONDRIAL-RELATED"/>
    <property type="match status" value="1"/>
</dbReference>
<keyword evidence="9 12" id="KW-0456">Lyase</keyword>
<accession>A0A2X0V412</accession>
<evidence type="ECO:0000256" key="9">
    <source>
        <dbReference type="ARBA" id="ARBA00023239"/>
    </source>
</evidence>
<feature type="domain" description="ACT-like" evidence="13">
    <location>
        <begin position="342"/>
        <end position="414"/>
    </location>
</feature>
<dbReference type="CDD" id="cd04906">
    <property type="entry name" value="ACT_ThrD-I_1"/>
    <property type="match status" value="1"/>
</dbReference>
<dbReference type="InterPro" id="IPR045865">
    <property type="entry name" value="ACT-like_dom_sf"/>
</dbReference>
<evidence type="ECO:0000256" key="6">
    <source>
        <dbReference type="ARBA" id="ARBA00022624"/>
    </source>
</evidence>
<evidence type="ECO:0000313" key="14">
    <source>
        <dbReference type="EMBL" id="SPT69254.1"/>
    </source>
</evidence>
<organism evidence="14 15">
    <name type="scientific">Anaerobiospirillum thomasii</name>
    <dbReference type="NCBI Taxonomy" id="179995"/>
    <lineage>
        <taxon>Bacteria</taxon>
        <taxon>Pseudomonadati</taxon>
        <taxon>Pseudomonadota</taxon>
        <taxon>Gammaproteobacteria</taxon>
        <taxon>Aeromonadales</taxon>
        <taxon>Succinivibrionaceae</taxon>
        <taxon>Anaerobiospirillum</taxon>
    </lineage>
</organism>
<dbReference type="UniPathway" id="UPA00047">
    <property type="reaction ID" value="UER00054"/>
</dbReference>
<protein>
    <recommendedName>
        <fullName evidence="12">L-threonine dehydratase</fullName>
        <ecNumber evidence="12">4.3.1.19</ecNumber>
    </recommendedName>
    <alternativeName>
        <fullName evidence="12">Threonine deaminase</fullName>
    </alternativeName>
</protein>
<keyword evidence="7" id="KW-0677">Repeat</keyword>
<evidence type="ECO:0000259" key="13">
    <source>
        <dbReference type="PROSITE" id="PS51672"/>
    </source>
</evidence>
<evidence type="ECO:0000256" key="7">
    <source>
        <dbReference type="ARBA" id="ARBA00022737"/>
    </source>
</evidence>
<dbReference type="InterPro" id="IPR005787">
    <property type="entry name" value="Thr_deHydtase_biosynth"/>
</dbReference>
<dbReference type="Pfam" id="PF00585">
    <property type="entry name" value="Thr_dehydrat_C"/>
    <property type="match status" value="2"/>
</dbReference>
<comment type="subunit">
    <text evidence="12">Homotetramer.</text>
</comment>
<dbReference type="InterPro" id="IPR038110">
    <property type="entry name" value="TD_ACT-like_sf"/>
</dbReference>
<evidence type="ECO:0000256" key="11">
    <source>
        <dbReference type="ARBA" id="ARBA00025527"/>
    </source>
</evidence>
<name>A0A2X0V412_9GAMM</name>
<dbReference type="PANTHER" id="PTHR48078:SF11">
    <property type="entry name" value="THREONINE DEHYDRATASE, MITOCHONDRIAL"/>
    <property type="match status" value="1"/>
</dbReference>
<evidence type="ECO:0000256" key="1">
    <source>
        <dbReference type="ARBA" id="ARBA00001274"/>
    </source>
</evidence>
<comment type="function">
    <text evidence="11 12">Catalyzes the anaerobic formation of alpha-ketobutyrate and ammonia from threonine in a two-step reaction. The first step involved a dehydration of threonine and a production of enamine intermediates (aminocrotonate), which tautomerizes to its imine form (iminobutyrate). Both intermediates are unstable and short-lived. The second step is the nonenzymatic hydrolysis of the enamine/imine intermediates to form 2-ketobutyrate and free ammonia. In the low water environment of the cell, the second step is accelerated by RidA.</text>
</comment>
<dbReference type="FunFam" id="3.40.50.1100:FF:000008">
    <property type="entry name" value="L-threonine dehydratase"/>
    <property type="match status" value="1"/>
</dbReference>
<proteinExistence type="inferred from homology"/>
<keyword evidence="15" id="KW-1185">Reference proteome</keyword>
<dbReference type="Pfam" id="PF00291">
    <property type="entry name" value="PALP"/>
    <property type="match status" value="1"/>
</dbReference>
<dbReference type="NCBIfam" id="TIGR01124">
    <property type="entry name" value="ilvA_2Cterm"/>
    <property type="match status" value="1"/>
</dbReference>
<comment type="pathway">
    <text evidence="3 12">Amino-acid biosynthesis; L-isoleucine biosynthesis; 2-oxobutanoate from L-threonine: step 1/1.</text>
</comment>
<dbReference type="GO" id="GO:0003941">
    <property type="term" value="F:L-serine ammonia-lyase activity"/>
    <property type="evidence" value="ECO:0007669"/>
    <property type="project" value="TreeGrafter"/>
</dbReference>
<evidence type="ECO:0000313" key="15">
    <source>
        <dbReference type="Proteomes" id="UP000250086"/>
    </source>
</evidence>
<dbReference type="GO" id="GO:0006567">
    <property type="term" value="P:L-threonine catabolic process"/>
    <property type="evidence" value="ECO:0007669"/>
    <property type="project" value="TreeGrafter"/>
</dbReference>
<dbReference type="EMBL" id="UAPV01000001">
    <property type="protein sequence ID" value="SPT69254.1"/>
    <property type="molecule type" value="Genomic_DNA"/>
</dbReference>
<dbReference type="NCBIfam" id="NF006674">
    <property type="entry name" value="PRK09224.1"/>
    <property type="match status" value="1"/>
</dbReference>
<evidence type="ECO:0000256" key="10">
    <source>
        <dbReference type="ARBA" id="ARBA00023304"/>
    </source>
</evidence>
<dbReference type="Gene3D" id="3.40.1020.10">
    <property type="entry name" value="Biosynthetic Threonine Deaminase, Domain 3"/>
    <property type="match status" value="1"/>
</dbReference>
<dbReference type="PROSITE" id="PS51672">
    <property type="entry name" value="ACT_LIKE"/>
    <property type="match status" value="1"/>
</dbReference>